<reference evidence="2 4" key="1">
    <citation type="submission" date="2018-04" db="EMBL/GenBank/DDBJ databases">
        <title>Brenneria corticis sp.nov.</title>
        <authorList>
            <person name="Li Y."/>
        </authorList>
    </citation>
    <scope>NUCLEOTIDE SEQUENCE [LARGE SCALE GENOMIC DNA]</scope>
    <source>
        <strain evidence="2 4">LMG 2694</strain>
    </source>
</reference>
<evidence type="ECO:0000313" key="2">
    <source>
        <dbReference type="EMBL" id="PWC18570.1"/>
    </source>
</evidence>
<gene>
    <name evidence="2" type="ORF">DDT54_22835</name>
    <name evidence="3" type="ORF">EH206_05040</name>
</gene>
<name>A0A2U1UA76_9GAMM</name>
<evidence type="ECO:0000313" key="5">
    <source>
        <dbReference type="Proteomes" id="UP000303847"/>
    </source>
</evidence>
<evidence type="ECO:0000313" key="4">
    <source>
        <dbReference type="Proteomes" id="UP000295985"/>
    </source>
</evidence>
<dbReference type="Proteomes" id="UP000303847">
    <property type="component" value="Chromosome"/>
</dbReference>
<dbReference type="InterPro" id="IPR025391">
    <property type="entry name" value="DUF4123"/>
</dbReference>
<reference evidence="3 5" key="2">
    <citation type="submission" date="2018-11" db="EMBL/GenBank/DDBJ databases">
        <title>Genome sequences of Brenneria nigrifluens and Brenneria rubrifaciens.</title>
        <authorList>
            <person name="Poret-Peterson A.T."/>
            <person name="McClean A.E."/>
            <person name="Kluepfel D.A."/>
        </authorList>
    </citation>
    <scope>NUCLEOTIDE SEQUENCE [LARGE SCALE GENOMIC DNA]</scope>
    <source>
        <strain evidence="3 5">ATCC 13028</strain>
    </source>
</reference>
<evidence type="ECO:0000259" key="1">
    <source>
        <dbReference type="Pfam" id="PF13503"/>
    </source>
</evidence>
<dbReference type="RefSeq" id="WP_009111729.1">
    <property type="nucleotide sequence ID" value="NZ_CP034036.1"/>
</dbReference>
<feature type="domain" description="DUF4123" evidence="1">
    <location>
        <begin position="19"/>
        <end position="144"/>
    </location>
</feature>
<organism evidence="2 4">
    <name type="scientific">Brenneria nigrifluens DSM 30175 = ATCC 13028</name>
    <dbReference type="NCBI Taxonomy" id="1121120"/>
    <lineage>
        <taxon>Bacteria</taxon>
        <taxon>Pseudomonadati</taxon>
        <taxon>Pseudomonadota</taxon>
        <taxon>Gammaproteobacteria</taxon>
        <taxon>Enterobacterales</taxon>
        <taxon>Pectobacteriaceae</taxon>
        <taxon>Brenneria</taxon>
    </lineage>
</organism>
<accession>A0A2U1UA76</accession>
<dbReference type="Pfam" id="PF13503">
    <property type="entry name" value="DUF4123"/>
    <property type="match status" value="1"/>
</dbReference>
<sequence>MMTNGYSLFEISQRHTLPLYAIIDLMNYPDLPQFWRAFQPAAIDLWQALRFDKQAADWQAWAPIVVKVEQGGPGETLLHWLVDTQPATHHGVILMNGDLSLRQVVAHWQQRITCLWPDGDLVLMRSYAPEVLLPWWRTLDGDAQTDFLGSLNNLYLPLPDDEQGRYQLLIEREKGGETPPDYQIQLTRYQFYLLADNNRLHRLANELFLFAGTLYFFPLDIEVVKSRFISGIELAKARYPQATEAECEAWSAHRWVLGSEFFQHPVFIHLIEHHSLGDSIRIFKSASERIESVRLHYHRPGWMRGELPDISEVIR</sequence>
<dbReference type="EMBL" id="QDKK01000062">
    <property type="protein sequence ID" value="PWC18570.1"/>
    <property type="molecule type" value="Genomic_DNA"/>
</dbReference>
<dbReference type="OrthoDB" id="5868791at2"/>
<dbReference type="AlphaFoldDB" id="A0A2U1UA76"/>
<dbReference type="EMBL" id="CP034036">
    <property type="protein sequence ID" value="QCR03625.1"/>
    <property type="molecule type" value="Genomic_DNA"/>
</dbReference>
<dbReference type="Proteomes" id="UP000295985">
    <property type="component" value="Unassembled WGS sequence"/>
</dbReference>
<proteinExistence type="predicted"/>
<keyword evidence="5" id="KW-1185">Reference proteome</keyword>
<evidence type="ECO:0000313" key="3">
    <source>
        <dbReference type="EMBL" id="QCR03625.1"/>
    </source>
</evidence>
<protein>
    <submittedName>
        <fullName evidence="2">DUF4123 domain-containing protein</fullName>
    </submittedName>
</protein>